<dbReference type="InterPro" id="IPR009016">
    <property type="entry name" value="Fe_hydrogenase"/>
</dbReference>
<protein>
    <recommendedName>
        <fullName evidence="2">Iron hydrogenase large subunit C-terminal domain-containing protein</fullName>
    </recommendedName>
</protein>
<dbReference type="Pfam" id="PF02906">
    <property type="entry name" value="Fe_hyd_lg_C"/>
    <property type="match status" value="1"/>
</dbReference>
<gene>
    <name evidence="3" type="ORF">mMyoMyo1_011084</name>
</gene>
<evidence type="ECO:0000313" key="3">
    <source>
        <dbReference type="EMBL" id="KAF6360126.1"/>
    </source>
</evidence>
<organism evidence="3 4">
    <name type="scientific">Myotis myotis</name>
    <name type="common">Greater mouse-eared bat</name>
    <name type="synonym">Vespertilio myotis</name>
    <dbReference type="NCBI Taxonomy" id="51298"/>
    <lineage>
        <taxon>Eukaryota</taxon>
        <taxon>Metazoa</taxon>
        <taxon>Chordata</taxon>
        <taxon>Craniata</taxon>
        <taxon>Vertebrata</taxon>
        <taxon>Euteleostomi</taxon>
        <taxon>Mammalia</taxon>
        <taxon>Eutheria</taxon>
        <taxon>Laurasiatheria</taxon>
        <taxon>Chiroptera</taxon>
        <taxon>Yangochiroptera</taxon>
        <taxon>Vespertilionidae</taxon>
        <taxon>Myotis</taxon>
    </lineage>
</organism>
<comment type="similarity">
    <text evidence="1">Belongs to the NARF family.</text>
</comment>
<comment type="caution">
    <text evidence="3">The sequence shown here is derived from an EMBL/GenBank/DDBJ whole genome shotgun (WGS) entry which is preliminary data.</text>
</comment>
<dbReference type="EMBL" id="JABWUV010000004">
    <property type="protein sequence ID" value="KAF6360126.1"/>
    <property type="molecule type" value="Genomic_DNA"/>
</dbReference>
<name>A0A7J7YES2_MYOMY</name>
<feature type="domain" description="Iron hydrogenase large subunit C-terminal" evidence="2">
    <location>
        <begin position="55"/>
        <end position="159"/>
    </location>
</feature>
<dbReference type="VEuPathDB" id="HostDB:GeneID_118653107"/>
<dbReference type="Proteomes" id="UP000527355">
    <property type="component" value="Unassembled WGS sequence"/>
</dbReference>
<sequence>MHPQGSAASSKALGNTVFDMKIAVDFSILESQKECVCRYCQHQDVPIALHSSQGAHCVLTSGEIVQIMEQSDLISNDAAVDTLFGEMKEKEVRLHEGASSDGYLVHIFRHMAKELFKKDVGVLTYRTLRNTDFQEVTLERGGEVLLCFEAAYSFQNIQKWS</sequence>
<evidence type="ECO:0000313" key="4">
    <source>
        <dbReference type="Proteomes" id="UP000527355"/>
    </source>
</evidence>
<dbReference type="Gene3D" id="3.40.950.10">
    <property type="entry name" value="Fe-only Hydrogenase (Larger Subunit), Chain L, domain 3"/>
    <property type="match status" value="1"/>
</dbReference>
<evidence type="ECO:0000259" key="2">
    <source>
        <dbReference type="Pfam" id="PF02906"/>
    </source>
</evidence>
<proteinExistence type="inferred from homology"/>
<dbReference type="PANTHER" id="PTHR11615">
    <property type="entry name" value="NITRATE, FORMATE, IRON DEHYDROGENASE"/>
    <property type="match status" value="1"/>
</dbReference>
<reference evidence="3 4" key="1">
    <citation type="journal article" date="2020" name="Nature">
        <title>Six reference-quality genomes reveal evolution of bat adaptations.</title>
        <authorList>
            <person name="Jebb D."/>
            <person name="Huang Z."/>
            <person name="Pippel M."/>
            <person name="Hughes G.M."/>
            <person name="Lavrichenko K."/>
            <person name="Devanna P."/>
            <person name="Winkler S."/>
            <person name="Jermiin L.S."/>
            <person name="Skirmuntt E.C."/>
            <person name="Katzourakis A."/>
            <person name="Burkitt-Gray L."/>
            <person name="Ray D.A."/>
            <person name="Sullivan K.A.M."/>
            <person name="Roscito J.G."/>
            <person name="Kirilenko B.M."/>
            <person name="Davalos L.M."/>
            <person name="Corthals A.P."/>
            <person name="Power M.L."/>
            <person name="Jones G."/>
            <person name="Ransome R.D."/>
            <person name="Dechmann D.K.N."/>
            <person name="Locatelli A.G."/>
            <person name="Puechmaille S.J."/>
            <person name="Fedrigo O."/>
            <person name="Jarvis E.D."/>
            <person name="Hiller M."/>
            <person name="Vernes S.C."/>
            <person name="Myers E.W."/>
            <person name="Teeling E.C."/>
        </authorList>
    </citation>
    <scope>NUCLEOTIDE SEQUENCE [LARGE SCALE GENOMIC DNA]</scope>
    <source>
        <strain evidence="3">MMyoMyo1</strain>
        <tissue evidence="3">Flight muscle</tissue>
    </source>
</reference>
<dbReference type="InterPro" id="IPR050340">
    <property type="entry name" value="Cytosolic_Fe-S_CAF"/>
</dbReference>
<evidence type="ECO:0000256" key="1">
    <source>
        <dbReference type="ARBA" id="ARBA00006596"/>
    </source>
</evidence>
<keyword evidence="4" id="KW-1185">Reference proteome</keyword>
<dbReference type="SUPFAM" id="SSF53920">
    <property type="entry name" value="Fe-only hydrogenase"/>
    <property type="match status" value="1"/>
</dbReference>
<accession>A0A7J7YES2</accession>
<dbReference type="InterPro" id="IPR004108">
    <property type="entry name" value="Fe_hydrogenase_lsu_C"/>
</dbReference>
<dbReference type="AlphaFoldDB" id="A0A7J7YES2"/>